<accession>A0A9E7PLE1</accession>
<protein>
    <recommendedName>
        <fullName evidence="3">glucose-6-phosphate isomerase</fullName>
        <ecNumber evidence="3">5.3.1.9</ecNumber>
    </recommendedName>
</protein>
<name>A0A9E7PLE1_9EURY</name>
<evidence type="ECO:0000256" key="2">
    <source>
        <dbReference type="ARBA" id="ARBA00006542"/>
    </source>
</evidence>
<dbReference type="InterPro" id="IPR011051">
    <property type="entry name" value="RmlC_Cupin_sf"/>
</dbReference>
<dbReference type="CDD" id="cd02218">
    <property type="entry name" value="cupin_PGI"/>
    <property type="match status" value="1"/>
</dbReference>
<comment type="pathway">
    <text evidence="1">Carbohydrate degradation; glycolysis; D-glyceraldehyde 3-phosphate and glycerone phosphate from D-glucose: step 2/4.</text>
</comment>
<dbReference type="Pfam" id="PF06560">
    <property type="entry name" value="GPI"/>
    <property type="match status" value="1"/>
</dbReference>
<evidence type="ECO:0000256" key="3">
    <source>
        <dbReference type="ARBA" id="ARBA00011952"/>
    </source>
</evidence>
<dbReference type="SUPFAM" id="SSF51182">
    <property type="entry name" value="RmlC-like cupins"/>
    <property type="match status" value="1"/>
</dbReference>
<dbReference type="GO" id="GO:0005737">
    <property type="term" value="C:cytoplasm"/>
    <property type="evidence" value="ECO:0007669"/>
    <property type="project" value="InterPro"/>
</dbReference>
<dbReference type="InterPro" id="IPR010551">
    <property type="entry name" value="G6P_isomerase_prok"/>
</dbReference>
<dbReference type="GO" id="GO:0004347">
    <property type="term" value="F:glucose-6-phosphate isomerase activity"/>
    <property type="evidence" value="ECO:0007669"/>
    <property type="project" value="UniProtKB-EC"/>
</dbReference>
<dbReference type="EMBL" id="CP096115">
    <property type="protein sequence ID" value="UUX91487.1"/>
    <property type="molecule type" value="Genomic_DNA"/>
</dbReference>
<dbReference type="Gene3D" id="2.60.120.10">
    <property type="entry name" value="Jelly Rolls"/>
    <property type="match status" value="1"/>
</dbReference>
<keyword evidence="4" id="KW-0312">Gluconeogenesis</keyword>
<reference evidence="8" key="1">
    <citation type="submission" date="2022-04" db="EMBL/GenBank/DDBJ databases">
        <title>Complete genome of Methanoplanus endosymbiosus DSM 3599.</title>
        <authorList>
            <person name="Chen S.-C."/>
            <person name="You Y.-T."/>
            <person name="Zhou Y.-Z."/>
            <person name="Lai M.-C."/>
        </authorList>
    </citation>
    <scope>NUCLEOTIDE SEQUENCE</scope>
    <source>
        <strain evidence="8">DSM 3599</strain>
    </source>
</reference>
<dbReference type="Proteomes" id="UP001060368">
    <property type="component" value="Chromosome"/>
</dbReference>
<evidence type="ECO:0000313" key="9">
    <source>
        <dbReference type="Proteomes" id="UP001060368"/>
    </source>
</evidence>
<dbReference type="GO" id="GO:0006096">
    <property type="term" value="P:glycolytic process"/>
    <property type="evidence" value="ECO:0007669"/>
    <property type="project" value="UniProtKB-KW"/>
</dbReference>
<evidence type="ECO:0000259" key="7">
    <source>
        <dbReference type="Pfam" id="PF06560"/>
    </source>
</evidence>
<comment type="catalytic activity">
    <reaction evidence="6">
        <text>alpha-D-glucose 6-phosphate = beta-D-fructose 6-phosphate</text>
        <dbReference type="Rhea" id="RHEA:11816"/>
        <dbReference type="ChEBI" id="CHEBI:57634"/>
        <dbReference type="ChEBI" id="CHEBI:58225"/>
        <dbReference type="EC" id="5.3.1.9"/>
    </reaction>
</comment>
<dbReference type="GeneID" id="74307812"/>
<feature type="domain" description="Glucose-6-phosphate isomerase prokaryote" evidence="7">
    <location>
        <begin position="25"/>
        <end position="183"/>
    </location>
</feature>
<keyword evidence="5" id="KW-0324">Glycolysis</keyword>
<evidence type="ECO:0000256" key="1">
    <source>
        <dbReference type="ARBA" id="ARBA00004926"/>
    </source>
</evidence>
<dbReference type="InterPro" id="IPR014710">
    <property type="entry name" value="RmlC-like_jellyroll"/>
</dbReference>
<dbReference type="KEGG" id="mend:L6E24_08880"/>
<comment type="similarity">
    <text evidence="2">Belongs to the archaeal-type GPI family.</text>
</comment>
<sequence length="232" mass="26540">MDMIRDIPLPKPNVRSAEDMRSVLYNAVSAEKDRPLYFMYRSLSKNEEDAKWLISHKIRYDITEIPPGEIGGEYVKTKGHYHPDAPDGLGYPELYQVLSGNAHYLLQNKDLSEAVLVCASEGDFVLIPPGYGHVTINPYDEVLIMANLVSDKFSSEYLFYEEMHGAAWYETEDGWIKNPAYDNVPELKVLERPNEYPEYGIVRGRNIYGLIGTDYLGFLNNPSLLNGNRKFF</sequence>
<organism evidence="8 9">
    <name type="scientific">Methanoplanus endosymbiosus</name>
    <dbReference type="NCBI Taxonomy" id="33865"/>
    <lineage>
        <taxon>Archaea</taxon>
        <taxon>Methanobacteriati</taxon>
        <taxon>Methanobacteriota</taxon>
        <taxon>Stenosarchaea group</taxon>
        <taxon>Methanomicrobia</taxon>
        <taxon>Methanomicrobiales</taxon>
        <taxon>Methanomicrobiaceae</taxon>
        <taxon>Methanoplanus</taxon>
    </lineage>
</organism>
<evidence type="ECO:0000256" key="6">
    <source>
        <dbReference type="ARBA" id="ARBA00029321"/>
    </source>
</evidence>
<keyword evidence="9" id="KW-1185">Reference proteome</keyword>
<dbReference type="RefSeq" id="WP_257741639.1">
    <property type="nucleotide sequence ID" value="NZ_CP096115.1"/>
</dbReference>
<evidence type="ECO:0000313" key="8">
    <source>
        <dbReference type="EMBL" id="UUX91487.1"/>
    </source>
</evidence>
<evidence type="ECO:0000256" key="4">
    <source>
        <dbReference type="ARBA" id="ARBA00022432"/>
    </source>
</evidence>
<dbReference type="GO" id="GO:0006094">
    <property type="term" value="P:gluconeogenesis"/>
    <property type="evidence" value="ECO:0007669"/>
    <property type="project" value="UniProtKB-KW"/>
</dbReference>
<keyword evidence="8" id="KW-0413">Isomerase</keyword>
<dbReference type="EC" id="5.3.1.9" evidence="3"/>
<evidence type="ECO:0000256" key="5">
    <source>
        <dbReference type="ARBA" id="ARBA00023152"/>
    </source>
</evidence>
<gene>
    <name evidence="8" type="ORF">L6E24_08880</name>
</gene>
<proteinExistence type="inferred from homology"/>
<dbReference type="AlphaFoldDB" id="A0A9E7PLE1"/>